<organism evidence="12 13">
    <name type="scientific">Methanosphaerula palustris (strain ATCC BAA-1556 / DSM 19958 / E1-9c)</name>
    <dbReference type="NCBI Taxonomy" id="521011"/>
    <lineage>
        <taxon>Archaea</taxon>
        <taxon>Methanobacteriati</taxon>
        <taxon>Methanobacteriota</taxon>
        <taxon>Stenosarchaea group</taxon>
        <taxon>Methanomicrobia</taxon>
        <taxon>Methanomicrobiales</taxon>
        <taxon>Methanoregulaceae</taxon>
        <taxon>Methanosphaerula</taxon>
    </lineage>
</organism>
<dbReference type="STRING" id="521011.Mpal_2351"/>
<dbReference type="NCBIfam" id="TIGR00355">
    <property type="entry name" value="purH"/>
    <property type="match status" value="1"/>
</dbReference>
<proteinExistence type="inferred from homology"/>
<evidence type="ECO:0000256" key="10">
    <source>
        <dbReference type="ARBA" id="ARBA00050687"/>
    </source>
</evidence>
<evidence type="ECO:0000256" key="3">
    <source>
        <dbReference type="ARBA" id="ARBA00007667"/>
    </source>
</evidence>
<dbReference type="SMART" id="SM00798">
    <property type="entry name" value="AICARFT_IMPCHas"/>
    <property type="match status" value="1"/>
</dbReference>
<dbReference type="GO" id="GO:0006189">
    <property type="term" value="P:'de novo' IMP biosynthetic process"/>
    <property type="evidence" value="ECO:0007669"/>
    <property type="project" value="UniProtKB-UniPathway"/>
</dbReference>
<dbReference type="eggNOG" id="arCOG02824">
    <property type="taxonomic scope" value="Archaea"/>
</dbReference>
<comment type="catalytic activity">
    <reaction evidence="9">
        <text>(6R)-10-formyltetrahydrofolate + 5-amino-1-(5-phospho-beta-D-ribosyl)imidazole-4-carboxamide = 5-formamido-1-(5-phospho-D-ribosyl)imidazole-4-carboxamide + (6S)-5,6,7,8-tetrahydrofolate</text>
        <dbReference type="Rhea" id="RHEA:22192"/>
        <dbReference type="ChEBI" id="CHEBI:57453"/>
        <dbReference type="ChEBI" id="CHEBI:58467"/>
        <dbReference type="ChEBI" id="CHEBI:58475"/>
        <dbReference type="ChEBI" id="CHEBI:195366"/>
        <dbReference type="EC" id="2.1.2.3"/>
    </reaction>
</comment>
<protein>
    <submittedName>
        <fullName evidence="12">Phosphoribosylaminoimidazolecarboxamide formyltransferase/IMP cyclohydrolase</fullName>
        <ecNumber evidence="12">2.1.2.3</ecNumber>
    </submittedName>
</protein>
<evidence type="ECO:0000256" key="6">
    <source>
        <dbReference type="ARBA" id="ARBA00022801"/>
    </source>
</evidence>
<dbReference type="InterPro" id="IPR036914">
    <property type="entry name" value="MGS-like_dom_sf"/>
</dbReference>
<evidence type="ECO:0000256" key="5">
    <source>
        <dbReference type="ARBA" id="ARBA00022755"/>
    </source>
</evidence>
<dbReference type="GO" id="GO:0005829">
    <property type="term" value="C:cytosol"/>
    <property type="evidence" value="ECO:0007669"/>
    <property type="project" value="TreeGrafter"/>
</dbReference>
<dbReference type="GO" id="GO:0003937">
    <property type="term" value="F:IMP cyclohydrolase activity"/>
    <property type="evidence" value="ECO:0007669"/>
    <property type="project" value="UniProtKB-EC"/>
</dbReference>
<dbReference type="InterPro" id="IPR024051">
    <property type="entry name" value="AICAR_Tfase_dup_dom_sf"/>
</dbReference>
<dbReference type="InterPro" id="IPR011607">
    <property type="entry name" value="MGS-like_dom"/>
</dbReference>
<comment type="catalytic activity">
    <reaction evidence="10">
        <text>IMP + H2O = 5-formamido-1-(5-phospho-D-ribosyl)imidazole-4-carboxamide</text>
        <dbReference type="Rhea" id="RHEA:18445"/>
        <dbReference type="ChEBI" id="CHEBI:15377"/>
        <dbReference type="ChEBI" id="CHEBI:58053"/>
        <dbReference type="ChEBI" id="CHEBI:58467"/>
        <dbReference type="EC" id="3.5.4.10"/>
    </reaction>
</comment>
<dbReference type="SUPFAM" id="SSF52335">
    <property type="entry name" value="Methylglyoxal synthase-like"/>
    <property type="match status" value="1"/>
</dbReference>
<keyword evidence="13" id="KW-1185">Reference proteome</keyword>
<evidence type="ECO:0000256" key="8">
    <source>
        <dbReference type="ARBA" id="ARBA00023268"/>
    </source>
</evidence>
<evidence type="ECO:0000313" key="12">
    <source>
        <dbReference type="EMBL" id="ACL17634.1"/>
    </source>
</evidence>
<keyword evidence="5" id="KW-0658">Purine biosynthesis</keyword>
<evidence type="ECO:0000256" key="2">
    <source>
        <dbReference type="ARBA" id="ARBA00004954"/>
    </source>
</evidence>
<dbReference type="Proteomes" id="UP000002457">
    <property type="component" value="Chromosome"/>
</dbReference>
<dbReference type="AlphaFoldDB" id="B8GED3"/>
<dbReference type="Pfam" id="PF01808">
    <property type="entry name" value="AICARFT_IMPCHas"/>
    <property type="match status" value="1"/>
</dbReference>
<dbReference type="EMBL" id="CP001338">
    <property type="protein sequence ID" value="ACL17634.1"/>
    <property type="molecule type" value="Genomic_DNA"/>
</dbReference>
<comment type="pathway">
    <text evidence="2">Purine metabolism; IMP biosynthesis via de novo pathway; 5-formamido-1-(5-phospho-D-ribosyl)imidazole-4-carboxamide from 5-amino-1-(5-phospho-D-ribosyl)imidazole-4-carboxamide (10-formyl THF route): step 1/1.</text>
</comment>
<feature type="domain" description="MGS-like" evidence="11">
    <location>
        <begin position="1"/>
        <end position="143"/>
    </location>
</feature>
<accession>B8GED3</accession>
<dbReference type="Pfam" id="PF02142">
    <property type="entry name" value="MGS"/>
    <property type="match status" value="1"/>
</dbReference>
<name>B8GED3_METPE</name>
<dbReference type="UniPathway" id="UPA00074">
    <property type="reaction ID" value="UER00133"/>
</dbReference>
<evidence type="ECO:0000313" key="13">
    <source>
        <dbReference type="Proteomes" id="UP000002457"/>
    </source>
</evidence>
<comment type="pathway">
    <text evidence="1">Purine metabolism; IMP biosynthesis via de novo pathway; IMP from 5-formamido-1-(5-phospho-D-ribosyl)imidazole-4-carboxamide: step 1/1.</text>
</comment>
<dbReference type="EC" id="2.1.2.3" evidence="12"/>
<keyword evidence="4 12" id="KW-0808">Transferase</keyword>
<dbReference type="GO" id="GO:0006221">
    <property type="term" value="P:pyrimidine nucleotide biosynthetic process"/>
    <property type="evidence" value="ECO:0007669"/>
    <property type="project" value="UniProtKB-KW"/>
</dbReference>
<dbReference type="Gene3D" id="3.40.50.1380">
    <property type="entry name" value="Methylglyoxal synthase-like domain"/>
    <property type="match status" value="1"/>
</dbReference>
<evidence type="ECO:0000256" key="9">
    <source>
        <dbReference type="ARBA" id="ARBA00050488"/>
    </source>
</evidence>
<dbReference type="CDD" id="cd01421">
    <property type="entry name" value="IMPCH"/>
    <property type="match status" value="1"/>
</dbReference>
<evidence type="ECO:0000256" key="1">
    <source>
        <dbReference type="ARBA" id="ARBA00004844"/>
    </source>
</evidence>
<dbReference type="GO" id="GO:0004643">
    <property type="term" value="F:phosphoribosylaminoimidazolecarboxamide formyltransferase activity"/>
    <property type="evidence" value="ECO:0007669"/>
    <property type="project" value="UniProtKB-EC"/>
</dbReference>
<evidence type="ECO:0000256" key="7">
    <source>
        <dbReference type="ARBA" id="ARBA00022975"/>
    </source>
</evidence>
<keyword evidence="7" id="KW-0665">Pyrimidine biosynthesis</keyword>
<dbReference type="PANTHER" id="PTHR11692">
    <property type="entry name" value="BIFUNCTIONAL PURINE BIOSYNTHESIS PROTEIN PURH"/>
    <property type="match status" value="1"/>
</dbReference>
<dbReference type="InterPro" id="IPR002695">
    <property type="entry name" value="PurH-like"/>
</dbReference>
<dbReference type="InterPro" id="IPR016193">
    <property type="entry name" value="Cytidine_deaminase-like"/>
</dbReference>
<dbReference type="Gene3D" id="3.40.140.20">
    <property type="match status" value="2"/>
</dbReference>
<keyword evidence="6 12" id="KW-0378">Hydrolase</keyword>
<comment type="similarity">
    <text evidence="3">Belongs to the PurH family.</text>
</comment>
<evidence type="ECO:0000256" key="4">
    <source>
        <dbReference type="ARBA" id="ARBA00022679"/>
    </source>
</evidence>
<dbReference type="PANTHER" id="PTHR11692:SF0">
    <property type="entry name" value="BIFUNCTIONAL PURINE BIOSYNTHESIS PROTEIN ATIC"/>
    <property type="match status" value="1"/>
</dbReference>
<dbReference type="SUPFAM" id="SSF53927">
    <property type="entry name" value="Cytidine deaminase-like"/>
    <property type="match status" value="1"/>
</dbReference>
<dbReference type="HAMAP" id="MF_00139">
    <property type="entry name" value="PurH"/>
    <property type="match status" value="1"/>
</dbReference>
<reference evidence="12 13" key="1">
    <citation type="journal article" date="2015" name="Genome Announc.">
        <title>Complete Genome Sequence of Methanosphaerula palustris E1-9CT, a Hydrogenotrophic Methanogen Isolated from a Minerotrophic Fen Peatland.</title>
        <authorList>
            <person name="Cadillo-Quiroz H."/>
            <person name="Browne P."/>
            <person name="Kyrpides N."/>
            <person name="Woyke T."/>
            <person name="Goodwin L."/>
            <person name="Detter C."/>
            <person name="Yavitt J.B."/>
            <person name="Zinder S.H."/>
        </authorList>
    </citation>
    <scope>NUCLEOTIDE SEQUENCE [LARGE SCALE GENOMIC DNA]</scope>
    <source>
        <strain evidence="13">ATCC BAA-1556 / DSM 19958 / E1-9c</strain>
    </source>
</reference>
<dbReference type="SMART" id="SM00851">
    <property type="entry name" value="MGS"/>
    <property type="match status" value="1"/>
</dbReference>
<evidence type="ECO:0000259" key="11">
    <source>
        <dbReference type="PROSITE" id="PS51855"/>
    </source>
</evidence>
<dbReference type="KEGG" id="mpl:Mpal_2351"/>
<dbReference type="FunFam" id="3.40.140.20:FF:000001">
    <property type="entry name" value="Bifunctional purine biosynthesis protein PurH"/>
    <property type="match status" value="1"/>
</dbReference>
<gene>
    <name evidence="12" type="ordered locus">Mpal_2351</name>
</gene>
<dbReference type="PIRSF" id="PIRSF000414">
    <property type="entry name" value="AICARFT_IMPCHas"/>
    <property type="match status" value="1"/>
</dbReference>
<dbReference type="FunFam" id="3.40.50.1380:FF:000001">
    <property type="entry name" value="Bifunctional purine biosynthesis protein PurH"/>
    <property type="match status" value="1"/>
</dbReference>
<dbReference type="PROSITE" id="PS51855">
    <property type="entry name" value="MGS"/>
    <property type="match status" value="1"/>
</dbReference>
<dbReference type="NCBIfam" id="NF002049">
    <property type="entry name" value="PRK00881.1"/>
    <property type="match status" value="1"/>
</dbReference>
<sequence length="496" mass="53460">MTMKWALLSVWDKTGIVDLAKALVENGINLLSSGGTGAVLKEAHIPFTEVSAYTGSPEMMGGRLKTLHPKIHGGLLGRRGIDDEVMAEHGIELIDLLVVNLYPFEMMAAKALPLPDLIEYIDIGGPAMIRAAAKNYHDVAVVTDPAGYERIREAVKRGGFTEDERLELAKLAFARTAAYDVAISNHLYGLEGGFPPIYSVQFTNGRTLRYGENPHQQAAVYGEFGIADQQPLQGKQMSYNNYLDLNAAVGLLREFDGPAAVIVKHNNPCGVSVGEEIRTAYLTAREVDPQSAYGSVVALNREVDAALAEDLCGTFVEVVAAPSFSPGSLVIMKKKENMRVLVLPAPAQADEVRSIDGGLLVQRTPPHLENWTVVSEREPTEEEMQALRLAWKVCKHTKSNTIIFADQTRTLGIGAGQMSRVDSAKIAIEKAAGPLNGSAVASDAFLPFPDTLEVAAAAGATALIQPGGSIRDPLVIEAANKLNIAMVFTGTRYFRH</sequence>
<dbReference type="HOGENOM" id="CLU_016316_5_2_2"/>
<keyword evidence="8" id="KW-0511">Multifunctional enzyme</keyword>